<dbReference type="RefSeq" id="WP_161156677.1">
    <property type="nucleotide sequence ID" value="NZ_WEKT01000027.1"/>
</dbReference>
<comment type="caution">
    <text evidence="1">The sequence shown here is derived from an EMBL/GenBank/DDBJ whole genome shotgun (WGS) entry which is preliminary data.</text>
</comment>
<dbReference type="Proteomes" id="UP000462621">
    <property type="component" value="Unassembled WGS sequence"/>
</dbReference>
<gene>
    <name evidence="1" type="ORF">F9817_14220</name>
</gene>
<dbReference type="EMBL" id="WEKT01000027">
    <property type="protein sequence ID" value="MZI94349.1"/>
    <property type="molecule type" value="Genomic_DNA"/>
</dbReference>
<dbReference type="AlphaFoldDB" id="A0A7X4LLY1"/>
<accession>A0A7X4LLY1</accession>
<keyword evidence="2" id="KW-1185">Reference proteome</keyword>
<name>A0A7X4LLY1_9VIBR</name>
<evidence type="ECO:0000313" key="2">
    <source>
        <dbReference type="Proteomes" id="UP000462621"/>
    </source>
</evidence>
<organism evidence="1 2">
    <name type="scientific">Vibrio eleionomae</name>
    <dbReference type="NCBI Taxonomy" id="2653505"/>
    <lineage>
        <taxon>Bacteria</taxon>
        <taxon>Pseudomonadati</taxon>
        <taxon>Pseudomonadota</taxon>
        <taxon>Gammaproteobacteria</taxon>
        <taxon>Vibrionales</taxon>
        <taxon>Vibrionaceae</taxon>
        <taxon>Vibrio</taxon>
    </lineage>
</organism>
<evidence type="ECO:0000313" key="1">
    <source>
        <dbReference type="EMBL" id="MZI94349.1"/>
    </source>
</evidence>
<protein>
    <submittedName>
        <fullName evidence="1">Uncharacterized protein</fullName>
    </submittedName>
</protein>
<sequence>MIVKKVSEDLKTHEVRELWLEYWQHYSKGHDVYCSEAHCLEPASDGVLVQCVSGPDKGKIFVIPLCEAHCKNLTGTLEIGDQTEAIPCDLTL</sequence>
<proteinExistence type="predicted"/>
<reference evidence="1 2" key="1">
    <citation type="submission" date="2019-10" db="EMBL/GenBank/DDBJ databases">
        <title>Vibrio sp. nov. isolated from a shrimp pond.</title>
        <authorList>
            <person name="Gomez-Gil B."/>
            <person name="Enciso-Ibarra J."/>
            <person name="Enciso-Ibarra K."/>
            <person name="Bolan-Mejia C."/>
        </authorList>
    </citation>
    <scope>NUCLEOTIDE SEQUENCE [LARGE SCALE GENOMIC DNA]</scope>
    <source>
        <strain evidence="1 2">CAIM 722</strain>
    </source>
</reference>